<comment type="pathway">
    <text evidence="2">Cofactor biosynthesis; thiamine diphosphate biosynthesis; thiamine diphosphate from thiamine phosphate: step 1/1.</text>
</comment>
<dbReference type="InterPro" id="IPR010918">
    <property type="entry name" value="PurM-like_C_dom"/>
</dbReference>
<feature type="binding site" evidence="2">
    <location>
        <position position="261"/>
    </location>
    <ligand>
        <name>ATP</name>
        <dbReference type="ChEBI" id="CHEBI:30616"/>
    </ligand>
</feature>
<comment type="miscellaneous">
    <text evidence="2">Reaction mechanism of ThiL seems to utilize a direct, inline transfer of the gamma-phosphate of ATP to TMP rather than a phosphorylated enzyme intermediate.</text>
</comment>
<feature type="domain" description="PurM-like N-terminal" evidence="3">
    <location>
        <begin position="31"/>
        <end position="142"/>
    </location>
</feature>
<keyword evidence="2" id="KW-0547">Nucleotide-binding</keyword>
<gene>
    <name evidence="2 5" type="primary">thiL</name>
    <name evidence="5" type="ORF">AAAT34_04970</name>
</gene>
<dbReference type="Gene3D" id="3.90.650.10">
    <property type="entry name" value="PurM-like C-terminal domain"/>
    <property type="match status" value="1"/>
</dbReference>
<dbReference type="InterPro" id="IPR036676">
    <property type="entry name" value="PurM-like_C_sf"/>
</dbReference>
<feature type="binding site" evidence="2">
    <location>
        <begin position="125"/>
        <end position="126"/>
    </location>
    <ligand>
        <name>ATP</name>
        <dbReference type="ChEBI" id="CHEBI:30616"/>
    </ligand>
</feature>
<feature type="binding site" evidence="2">
    <location>
        <position position="48"/>
    </location>
    <ligand>
        <name>Mg(2+)</name>
        <dbReference type="ChEBI" id="CHEBI:18420"/>
        <label>1</label>
    </ligand>
</feature>
<feature type="binding site" evidence="2">
    <location>
        <position position="56"/>
    </location>
    <ligand>
        <name>substrate</name>
    </ligand>
</feature>
<feature type="binding site" evidence="2">
    <location>
        <position position="49"/>
    </location>
    <ligand>
        <name>Mg(2+)</name>
        <dbReference type="ChEBI" id="CHEBI:18420"/>
        <label>1</label>
    </ligand>
</feature>
<dbReference type="InterPro" id="IPR016188">
    <property type="entry name" value="PurM-like_N"/>
</dbReference>
<dbReference type="PANTHER" id="PTHR30270:SF0">
    <property type="entry name" value="THIAMINE-MONOPHOSPHATE KINASE"/>
    <property type="match status" value="1"/>
</dbReference>
<dbReference type="InterPro" id="IPR036921">
    <property type="entry name" value="PurM-like_N_sf"/>
</dbReference>
<evidence type="ECO:0000256" key="1">
    <source>
        <dbReference type="ARBA" id="ARBA00022977"/>
    </source>
</evidence>
<dbReference type="GO" id="GO:0009030">
    <property type="term" value="F:thiamine-phosphate kinase activity"/>
    <property type="evidence" value="ECO:0007669"/>
    <property type="project" value="UniProtKB-EC"/>
</dbReference>
<dbReference type="EC" id="2.7.4.16" evidence="2"/>
<keyword evidence="2" id="KW-0460">Magnesium</keyword>
<dbReference type="EMBL" id="JBBNFP010000012">
    <property type="protein sequence ID" value="MEQ2486407.1"/>
    <property type="molecule type" value="Genomic_DNA"/>
</dbReference>
<keyword evidence="2 5" id="KW-0418">Kinase</keyword>
<feature type="binding site" evidence="2">
    <location>
        <position position="126"/>
    </location>
    <ligand>
        <name>Mg(2+)</name>
        <dbReference type="ChEBI" id="CHEBI:18420"/>
        <label>1</label>
    </ligand>
</feature>
<evidence type="ECO:0000259" key="4">
    <source>
        <dbReference type="Pfam" id="PF02769"/>
    </source>
</evidence>
<comment type="function">
    <text evidence="2">Catalyzes the ATP-dependent phosphorylation of thiamine-monophosphate (TMP) to form thiamine-pyrophosphate (TPP), the active form of vitamin B1.</text>
</comment>
<dbReference type="SUPFAM" id="SSF56042">
    <property type="entry name" value="PurM C-terminal domain-like"/>
    <property type="match status" value="1"/>
</dbReference>
<feature type="domain" description="PurM-like C-terminal" evidence="4">
    <location>
        <begin position="242"/>
        <end position="344"/>
    </location>
</feature>
<feature type="binding site" evidence="2">
    <location>
        <position position="33"/>
    </location>
    <ligand>
        <name>Mg(2+)</name>
        <dbReference type="ChEBI" id="CHEBI:18420"/>
        <label>3</label>
    </ligand>
</feature>
<keyword evidence="2" id="KW-0067">ATP-binding</keyword>
<accession>A0ABV1FPV3</accession>
<feature type="binding site" evidence="2">
    <location>
        <position position="108"/>
    </location>
    <ligand>
        <name>ATP</name>
        <dbReference type="ChEBI" id="CHEBI:30616"/>
    </ligand>
</feature>
<keyword evidence="2 5" id="KW-0808">Transferase</keyword>
<dbReference type="NCBIfam" id="TIGR01379">
    <property type="entry name" value="thiL"/>
    <property type="match status" value="1"/>
</dbReference>
<dbReference type="HAMAP" id="MF_02128">
    <property type="entry name" value="TMP_kinase"/>
    <property type="match status" value="1"/>
</dbReference>
<feature type="binding site" evidence="2">
    <location>
        <position position="47"/>
    </location>
    <ligand>
        <name>Mg(2+)</name>
        <dbReference type="ChEBI" id="CHEBI:18420"/>
        <label>4</label>
    </ligand>
</feature>
<dbReference type="PANTHER" id="PTHR30270">
    <property type="entry name" value="THIAMINE-MONOPHOSPHATE KINASE"/>
    <property type="match status" value="1"/>
</dbReference>
<evidence type="ECO:0000256" key="2">
    <source>
        <dbReference type="HAMAP-Rule" id="MF_02128"/>
    </source>
</evidence>
<dbReference type="Gene3D" id="3.30.1330.10">
    <property type="entry name" value="PurM-like, N-terminal domain"/>
    <property type="match status" value="1"/>
</dbReference>
<name>A0ABV1FPV3_9BACT</name>
<evidence type="ECO:0000313" key="6">
    <source>
        <dbReference type="Proteomes" id="UP001487296"/>
    </source>
</evidence>
<dbReference type="PIRSF" id="PIRSF005303">
    <property type="entry name" value="Thiam_monoph_kin"/>
    <property type="match status" value="1"/>
</dbReference>
<comment type="caution">
    <text evidence="5">The sequence shown here is derived from an EMBL/GenBank/DDBJ whole genome shotgun (WGS) entry which is preliminary data.</text>
</comment>
<proteinExistence type="inferred from homology"/>
<feature type="binding site" evidence="2">
    <location>
        <position position="312"/>
    </location>
    <ligand>
        <name>substrate</name>
    </ligand>
</feature>
<dbReference type="RefSeq" id="WP_215759520.1">
    <property type="nucleotide sequence ID" value="NZ_JAHKBE010000013.1"/>
</dbReference>
<comment type="catalytic activity">
    <reaction evidence="2">
        <text>thiamine phosphate + ATP = thiamine diphosphate + ADP</text>
        <dbReference type="Rhea" id="RHEA:15913"/>
        <dbReference type="ChEBI" id="CHEBI:30616"/>
        <dbReference type="ChEBI" id="CHEBI:37575"/>
        <dbReference type="ChEBI" id="CHEBI:58937"/>
        <dbReference type="ChEBI" id="CHEBI:456216"/>
        <dbReference type="EC" id="2.7.4.16"/>
    </reaction>
</comment>
<feature type="binding site" evidence="2">
    <location>
        <position position="33"/>
    </location>
    <ligand>
        <name>Mg(2+)</name>
        <dbReference type="ChEBI" id="CHEBI:18420"/>
        <label>4</label>
    </ligand>
</feature>
<keyword evidence="1 2" id="KW-0784">Thiamine biosynthesis</keyword>
<dbReference type="CDD" id="cd02194">
    <property type="entry name" value="ThiL"/>
    <property type="match status" value="1"/>
</dbReference>
<dbReference type="Pfam" id="PF02769">
    <property type="entry name" value="AIRS_C"/>
    <property type="match status" value="1"/>
</dbReference>
<keyword evidence="6" id="KW-1185">Reference proteome</keyword>
<feature type="binding site" evidence="2">
    <location>
        <position position="78"/>
    </location>
    <ligand>
        <name>Mg(2+)</name>
        <dbReference type="ChEBI" id="CHEBI:18420"/>
        <label>2</label>
    </ligand>
</feature>
<sequence>MEISKLGEFGLIDRLTKDIQLKNNSSLYGVGDDCAVMHYPDTEVLTTSDMLMEGVHFDLTYVSLMQLGYKAAMENISDIFAMNGTPRQMIVSIAIDKRFNVEGMEQFYTGLKKACDKWNIDIVGGDTTSSLTGLAISITCIGDAKKDDIVYRNGAKETDLICVSGDLGAAYMGLQLLEREKTVYYQQLDDINRKISEAKKAGNDALVKHLREQGAKTADFQPDFAGREYLLERQLQPEARGDILQLLRENNIKPTAMMDISDGLSSELLHICKQSQCGCRVYEKNIPIDYQTAVQAEEFNMNVTTCAMNGGEDYELLFTVPIGDHDKLNGLESKGIRQIGYITKPELGTKLISRDNQEFDITAQGWNPLKG</sequence>
<keyword evidence="2" id="KW-0479">Metal-binding</keyword>
<dbReference type="Proteomes" id="UP001487296">
    <property type="component" value="Unassembled WGS sequence"/>
</dbReference>
<evidence type="ECO:0000313" key="5">
    <source>
        <dbReference type="EMBL" id="MEQ2486407.1"/>
    </source>
</evidence>
<dbReference type="Pfam" id="PF00586">
    <property type="entry name" value="AIRS"/>
    <property type="match status" value="1"/>
</dbReference>
<feature type="binding site" evidence="2">
    <location>
        <position position="49"/>
    </location>
    <ligand>
        <name>Mg(2+)</name>
        <dbReference type="ChEBI" id="CHEBI:18420"/>
        <label>2</label>
    </ligand>
</feature>
<feature type="binding site" evidence="2">
    <location>
        <position position="78"/>
    </location>
    <ligand>
        <name>Mg(2+)</name>
        <dbReference type="ChEBI" id="CHEBI:18420"/>
        <label>3</label>
    </ligand>
</feature>
<dbReference type="SUPFAM" id="SSF55326">
    <property type="entry name" value="PurM N-terminal domain-like"/>
    <property type="match status" value="1"/>
</dbReference>
<feature type="binding site" evidence="2">
    <location>
        <position position="259"/>
    </location>
    <ligand>
        <name>Mg(2+)</name>
        <dbReference type="ChEBI" id="CHEBI:18420"/>
        <label>3</label>
    </ligand>
</feature>
<comment type="similarity">
    <text evidence="2">Belongs to the thiamine-monophosphate kinase family.</text>
</comment>
<feature type="binding site" evidence="2">
    <location>
        <position position="78"/>
    </location>
    <ligand>
        <name>Mg(2+)</name>
        <dbReference type="ChEBI" id="CHEBI:18420"/>
        <label>4</label>
    </ligand>
</feature>
<feature type="binding site" evidence="2">
    <location>
        <position position="152"/>
    </location>
    <ligand>
        <name>ATP</name>
        <dbReference type="ChEBI" id="CHEBI:30616"/>
    </ligand>
</feature>
<protein>
    <recommendedName>
        <fullName evidence="2">Thiamine-monophosphate kinase</fullName>
        <shortName evidence="2">TMP kinase</shortName>
        <shortName evidence="2">Thiamine-phosphate kinase</shortName>
        <ecNumber evidence="2">2.7.4.16</ecNumber>
    </recommendedName>
</protein>
<feature type="binding site" evidence="2">
    <location>
        <position position="366"/>
    </location>
    <ligand>
        <name>substrate</name>
    </ligand>
</feature>
<reference evidence="5 6" key="1">
    <citation type="submission" date="2024-04" db="EMBL/GenBank/DDBJ databases">
        <title>Human intestinal bacterial collection.</title>
        <authorList>
            <person name="Pauvert C."/>
            <person name="Hitch T.C.A."/>
            <person name="Clavel T."/>
        </authorList>
    </citation>
    <scope>NUCLEOTIDE SEQUENCE [LARGE SCALE GENOMIC DNA]</scope>
    <source>
        <strain evidence="5 6">CLA-AA-H145</strain>
    </source>
</reference>
<evidence type="ECO:0000259" key="3">
    <source>
        <dbReference type="Pfam" id="PF00586"/>
    </source>
</evidence>
<organism evidence="5 6">
    <name type="scientific">Hallella faecis</name>
    <dbReference type="NCBI Taxonomy" id="2841596"/>
    <lineage>
        <taxon>Bacteria</taxon>
        <taxon>Pseudomonadati</taxon>
        <taxon>Bacteroidota</taxon>
        <taxon>Bacteroidia</taxon>
        <taxon>Bacteroidales</taxon>
        <taxon>Prevotellaceae</taxon>
        <taxon>Hallella</taxon>
    </lineage>
</organism>
<dbReference type="InterPro" id="IPR006283">
    <property type="entry name" value="ThiL-like"/>
</dbReference>
<feature type="binding site" evidence="2">
    <location>
        <position position="262"/>
    </location>
    <ligand>
        <name>Mg(2+)</name>
        <dbReference type="ChEBI" id="CHEBI:18420"/>
        <label>5</label>
    </ligand>
</feature>